<evidence type="ECO:0000256" key="6">
    <source>
        <dbReference type="ARBA" id="ARBA00022777"/>
    </source>
</evidence>
<dbReference type="GO" id="GO:0016301">
    <property type="term" value="F:kinase activity"/>
    <property type="evidence" value="ECO:0007669"/>
    <property type="project" value="UniProtKB-KW"/>
</dbReference>
<dbReference type="InterPro" id="IPR005467">
    <property type="entry name" value="His_kinase_dom"/>
</dbReference>
<feature type="domain" description="Histidine kinase" evidence="9">
    <location>
        <begin position="162"/>
        <end position="350"/>
    </location>
</feature>
<keyword evidence="11" id="KW-1185">Reference proteome</keyword>
<evidence type="ECO:0000256" key="2">
    <source>
        <dbReference type="ARBA" id="ARBA00012438"/>
    </source>
</evidence>
<comment type="caution">
    <text evidence="10">The sequence shown here is derived from an EMBL/GenBank/DDBJ whole genome shotgun (WGS) entry which is preliminary data.</text>
</comment>
<keyword evidence="3" id="KW-0597">Phosphoprotein</keyword>
<accession>A0A1I5YY91</accession>
<dbReference type="InterPro" id="IPR011495">
    <property type="entry name" value="Sig_transdc_His_kin_sub2_dim/P"/>
</dbReference>
<evidence type="ECO:0000256" key="5">
    <source>
        <dbReference type="ARBA" id="ARBA00022741"/>
    </source>
</evidence>
<evidence type="ECO:0000259" key="9">
    <source>
        <dbReference type="PROSITE" id="PS50109"/>
    </source>
</evidence>
<evidence type="ECO:0000313" key="11">
    <source>
        <dbReference type="Proteomes" id="UP000182762"/>
    </source>
</evidence>
<gene>
    <name evidence="10" type="ORF">SAMN02745910_01649</name>
</gene>
<dbReference type="PANTHER" id="PTHR41523:SF8">
    <property type="entry name" value="ETHYLENE RESPONSE SENSOR PROTEIN"/>
    <property type="match status" value="1"/>
</dbReference>
<dbReference type="EC" id="2.7.13.3" evidence="2"/>
<dbReference type="Pfam" id="PF12282">
    <property type="entry name" value="GAF_PdtaS"/>
    <property type="match status" value="1"/>
</dbReference>
<reference evidence="10 11" key="1">
    <citation type="submission" date="2016-10" db="EMBL/GenBank/DDBJ databases">
        <authorList>
            <person name="Varghese N."/>
            <person name="Submissions S."/>
        </authorList>
    </citation>
    <scope>NUCLEOTIDE SEQUENCE [LARGE SCALE GENOMIC DNA]</scope>
    <source>
        <strain evidence="10 11">DSM 13796</strain>
    </source>
</reference>
<dbReference type="InterPro" id="IPR022066">
    <property type="entry name" value="PdtaS_GAF"/>
</dbReference>
<comment type="catalytic activity">
    <reaction evidence="1">
        <text>ATP + protein L-histidine = ADP + protein N-phospho-L-histidine.</text>
        <dbReference type="EC" id="2.7.13.3"/>
    </reaction>
</comment>
<keyword evidence="8" id="KW-0902">Two-component regulatory system</keyword>
<evidence type="ECO:0000256" key="4">
    <source>
        <dbReference type="ARBA" id="ARBA00022679"/>
    </source>
</evidence>
<proteinExistence type="predicted"/>
<dbReference type="PROSITE" id="PS50109">
    <property type="entry name" value="HIS_KIN"/>
    <property type="match status" value="1"/>
</dbReference>
<dbReference type="Pfam" id="PF02518">
    <property type="entry name" value="HATPase_c"/>
    <property type="match status" value="1"/>
</dbReference>
<dbReference type="InterPro" id="IPR003594">
    <property type="entry name" value="HATPase_dom"/>
</dbReference>
<keyword evidence="4" id="KW-0808">Transferase</keyword>
<dbReference type="InterPro" id="IPR036890">
    <property type="entry name" value="HATPase_C_sf"/>
</dbReference>
<keyword evidence="6 10" id="KW-0418">Kinase</keyword>
<sequence length="354" mass="39344">MNTLSCLEDLHHLSLSQKERIMEVAHTLQLTADIAKSDMFIDCSLSEDKAMIVAQAQPATVSSLYKRNIIGETATEQNEPGVFFSLRTGNPITNSRGITQECVIVQQDIVPIFDNKGTTIGVLIRERDISEEMMTNKRVEELLVPKENVDREGTVKSLIQKEIHHRVKNNLQIISSLLRLQTRRVHSEVSDILQDSVARIETISIIHDYLAQGGIEAVNIVLVMERAADMLLSLAYVSEKEISLFVKGEPTFLPSNQATFVLLIVNELVQNCLKHAFEQRKSGKISITVICRKQIANITVEDNGRGIIEDKPSSLGLQLVHTLAAELNGILSTFSSEDGTKMTLTFPIAKAVML</sequence>
<keyword evidence="7" id="KW-0067">ATP-binding</keyword>
<dbReference type="GeneID" id="93710348"/>
<evidence type="ECO:0000313" key="10">
    <source>
        <dbReference type="EMBL" id="SFQ49045.1"/>
    </source>
</evidence>
<dbReference type="Proteomes" id="UP000182762">
    <property type="component" value="Unassembled WGS sequence"/>
</dbReference>
<dbReference type="RefSeq" id="WP_061805132.1">
    <property type="nucleotide sequence ID" value="NZ_FOXX01000003.1"/>
</dbReference>
<dbReference type="Gene3D" id="3.30.450.280">
    <property type="entry name" value="GAF domain"/>
    <property type="match status" value="1"/>
</dbReference>
<evidence type="ECO:0000256" key="8">
    <source>
        <dbReference type="ARBA" id="ARBA00023012"/>
    </source>
</evidence>
<dbReference type="PANTHER" id="PTHR41523">
    <property type="entry name" value="TWO-COMPONENT SYSTEM SENSOR PROTEIN"/>
    <property type="match status" value="1"/>
</dbReference>
<evidence type="ECO:0000256" key="1">
    <source>
        <dbReference type="ARBA" id="ARBA00000085"/>
    </source>
</evidence>
<protein>
    <recommendedName>
        <fullName evidence="2">histidine kinase</fullName>
        <ecNumber evidence="2">2.7.13.3</ecNumber>
    </recommendedName>
</protein>
<dbReference type="Pfam" id="PF07568">
    <property type="entry name" value="HisKA_2"/>
    <property type="match status" value="1"/>
</dbReference>
<evidence type="ECO:0000256" key="7">
    <source>
        <dbReference type="ARBA" id="ARBA00022840"/>
    </source>
</evidence>
<dbReference type="SUPFAM" id="SSF55874">
    <property type="entry name" value="ATPase domain of HSP90 chaperone/DNA topoisomerase II/histidine kinase"/>
    <property type="match status" value="1"/>
</dbReference>
<dbReference type="EMBL" id="FOXX01000003">
    <property type="protein sequence ID" value="SFQ49045.1"/>
    <property type="molecule type" value="Genomic_DNA"/>
</dbReference>
<organism evidence="10 11">
    <name type="scientific">Priestia endophytica DSM 13796</name>
    <dbReference type="NCBI Taxonomy" id="1121089"/>
    <lineage>
        <taxon>Bacteria</taxon>
        <taxon>Bacillati</taxon>
        <taxon>Bacillota</taxon>
        <taxon>Bacilli</taxon>
        <taxon>Bacillales</taxon>
        <taxon>Bacillaceae</taxon>
        <taxon>Priestia</taxon>
    </lineage>
</organism>
<dbReference type="InterPro" id="IPR038424">
    <property type="entry name" value="H_kinase_PdtaS_GAF_sf"/>
</dbReference>
<evidence type="ECO:0000256" key="3">
    <source>
        <dbReference type="ARBA" id="ARBA00022553"/>
    </source>
</evidence>
<name>A0A1I5YY91_9BACI</name>
<dbReference type="Gene3D" id="3.30.565.10">
    <property type="entry name" value="Histidine kinase-like ATPase, C-terminal domain"/>
    <property type="match status" value="1"/>
</dbReference>
<keyword evidence="5" id="KW-0547">Nucleotide-binding</keyword>
<dbReference type="SMART" id="SM00387">
    <property type="entry name" value="HATPase_c"/>
    <property type="match status" value="1"/>
</dbReference>